<evidence type="ECO:0000256" key="12">
    <source>
        <dbReference type="ARBA" id="ARBA00037847"/>
    </source>
</evidence>
<evidence type="ECO:0000256" key="10">
    <source>
        <dbReference type="ARBA" id="ARBA00023136"/>
    </source>
</evidence>
<evidence type="ECO:0000256" key="13">
    <source>
        <dbReference type="SAM" id="Phobius"/>
    </source>
</evidence>
<evidence type="ECO:0000256" key="6">
    <source>
        <dbReference type="ARBA" id="ARBA00012087"/>
    </source>
</evidence>
<keyword evidence="9 13" id="KW-1133">Transmembrane helix</keyword>
<dbReference type="PANTHER" id="PTHR13174:SF3">
    <property type="entry name" value="D-GLUCURONYL C5-EPIMERASE"/>
    <property type="match status" value="1"/>
</dbReference>
<reference evidence="16" key="1">
    <citation type="journal article" date="2023" name="G3 (Bethesda)">
        <title>Whole genome assembly and annotation of the endangered Caribbean coral Acropora cervicornis.</title>
        <authorList>
            <person name="Selwyn J.D."/>
            <person name="Vollmer S.V."/>
        </authorList>
    </citation>
    <scope>NUCLEOTIDE SEQUENCE</scope>
    <source>
        <strain evidence="16">K2</strain>
    </source>
</reference>
<evidence type="ECO:0000256" key="9">
    <source>
        <dbReference type="ARBA" id="ARBA00022989"/>
    </source>
</evidence>
<evidence type="ECO:0000313" key="17">
    <source>
        <dbReference type="Proteomes" id="UP001249851"/>
    </source>
</evidence>
<reference evidence="16" key="2">
    <citation type="journal article" date="2023" name="Science">
        <title>Genomic signatures of disease resistance in endangered staghorn corals.</title>
        <authorList>
            <person name="Vollmer S.V."/>
            <person name="Selwyn J.D."/>
            <person name="Despard B.A."/>
            <person name="Roesel C.L."/>
        </authorList>
    </citation>
    <scope>NUCLEOTIDE SEQUENCE</scope>
    <source>
        <strain evidence="16">K2</strain>
    </source>
</reference>
<dbReference type="EMBL" id="JARQWQ010000050">
    <property type="protein sequence ID" value="KAK2557331.1"/>
    <property type="molecule type" value="Genomic_DNA"/>
</dbReference>
<dbReference type="GO" id="GO:0005794">
    <property type="term" value="C:Golgi apparatus"/>
    <property type="evidence" value="ECO:0007669"/>
    <property type="project" value="TreeGrafter"/>
</dbReference>
<comment type="caution">
    <text evidence="16">The sequence shown here is derived from an EMBL/GenBank/DDBJ whole genome shotgun (WGS) entry which is preliminary data.</text>
</comment>
<dbReference type="InterPro" id="IPR039721">
    <property type="entry name" value="C5-epimerase"/>
</dbReference>
<gene>
    <name evidence="16" type="ORF">P5673_020429</name>
</gene>
<evidence type="ECO:0000256" key="8">
    <source>
        <dbReference type="ARBA" id="ARBA00022968"/>
    </source>
</evidence>
<organism evidence="16 17">
    <name type="scientific">Acropora cervicornis</name>
    <name type="common">Staghorn coral</name>
    <dbReference type="NCBI Taxonomy" id="6130"/>
    <lineage>
        <taxon>Eukaryota</taxon>
        <taxon>Metazoa</taxon>
        <taxon>Cnidaria</taxon>
        <taxon>Anthozoa</taxon>
        <taxon>Hexacorallia</taxon>
        <taxon>Scleractinia</taxon>
        <taxon>Astrocoeniina</taxon>
        <taxon>Acroporidae</taxon>
        <taxon>Acropora</taxon>
    </lineage>
</organism>
<evidence type="ECO:0000259" key="15">
    <source>
        <dbReference type="Pfam" id="PF21174"/>
    </source>
</evidence>
<feature type="domain" description="D-glucuronyl C5-epimerase beta-sandwich" evidence="15">
    <location>
        <begin position="259"/>
        <end position="380"/>
    </location>
</feature>
<sequence length="608" mass="69302">MRLGLFCLHKPSLKLFLACTVTSLITLYLFWNGCKLHSALPTRKSEEIRSATLTVTDCSRVIAEAGREEKERSERAESSPKEYAPKVSVCPNVEEIDGIVNGEKKFTARLEGSEAYVPFSYVKEYFDIYGEVQVLAENTVLDWRHSYSEVHHTKSGTVYQTKDPFLWFETYHVEGRTRVKCVSGIENVPVSSQWNPRGHFYPIQIAQYGLSHYNMFVLNGDSNSQEKVFEDAETESEVNWNWATPQGTHISNVFDKARNTRVFQFSTTGLTGEGIKLSVDSATKDFILSFDLFLQGQVRVSVVIEIDNSVLHTVHYITNNEMMLTTNSQVSYGIGYWKGWRRIVRNLDTDLRKALSADRKNNKRGKYALTEIQSFTLNGKGSIDNISLAHSAHAQFFLTAADWFLRHQSEEGNWPISVKRKVLDDVTLSPGWHSAMAQGQAMSLLTRAYLYTKDQSYLKAALRATKLFKIKSEDNGVLTIFLNQYPWYEEYPTTPPLLVLNGFIYSLIGLYDLKLTAGSEQGSEAAELFDQGMRSLRVMLPLFDAGSGTFYDLRHITMHVEPNIARWDYHTLHVSQLYFLSKIDSDPVFKTTAMRWEGYAKGKRAKHN</sequence>
<evidence type="ECO:0000256" key="11">
    <source>
        <dbReference type="ARBA" id="ARBA00023235"/>
    </source>
</evidence>
<dbReference type="Proteomes" id="UP001249851">
    <property type="component" value="Unassembled WGS sequence"/>
</dbReference>
<evidence type="ECO:0000259" key="14">
    <source>
        <dbReference type="Pfam" id="PF06662"/>
    </source>
</evidence>
<evidence type="ECO:0000256" key="5">
    <source>
        <dbReference type="ARBA" id="ARBA00005584"/>
    </source>
</evidence>
<comment type="pathway">
    <text evidence="4">Glycan metabolism; heparan sulfate biosynthesis.</text>
</comment>
<comment type="similarity">
    <text evidence="5">Belongs to the D-glucuronyl C5-epimerase family.</text>
</comment>
<dbReference type="AlphaFoldDB" id="A0AAD9QAF4"/>
<dbReference type="GO" id="GO:0015012">
    <property type="term" value="P:heparan sulfate proteoglycan biosynthetic process"/>
    <property type="evidence" value="ECO:0007669"/>
    <property type="project" value="InterPro"/>
</dbReference>
<dbReference type="InterPro" id="IPR059154">
    <property type="entry name" value="Glce_b_sandwich"/>
</dbReference>
<protein>
    <recommendedName>
        <fullName evidence="6">heparosan-N-sulfate-glucuronate 5-epimerase</fullName>
        <ecNumber evidence="6">5.1.3.17</ecNumber>
    </recommendedName>
</protein>
<dbReference type="PANTHER" id="PTHR13174">
    <property type="entry name" value="D-GLUCURONYL C5-EPIMERASE"/>
    <property type="match status" value="1"/>
</dbReference>
<evidence type="ECO:0000256" key="7">
    <source>
        <dbReference type="ARBA" id="ARBA00022692"/>
    </source>
</evidence>
<evidence type="ECO:0000256" key="4">
    <source>
        <dbReference type="ARBA" id="ARBA00005093"/>
    </source>
</evidence>
<comment type="pathway">
    <text evidence="3">Glycan metabolism; heparin biosynthesis.</text>
</comment>
<name>A0AAD9QAF4_ACRCE</name>
<evidence type="ECO:0000313" key="16">
    <source>
        <dbReference type="EMBL" id="KAK2557331.1"/>
    </source>
</evidence>
<feature type="transmembrane region" description="Helical" evidence="13">
    <location>
        <begin position="12"/>
        <end position="31"/>
    </location>
</feature>
<proteinExistence type="inferred from homology"/>
<keyword evidence="7 13" id="KW-0812">Transmembrane</keyword>
<dbReference type="GO" id="GO:0047464">
    <property type="term" value="F:heparosan-N-sulfate-glucuronate 5-epimerase activity"/>
    <property type="evidence" value="ECO:0007669"/>
    <property type="project" value="UniProtKB-EC"/>
</dbReference>
<dbReference type="InterPro" id="IPR010598">
    <property type="entry name" value="C5-epim_C"/>
</dbReference>
<comment type="subcellular location">
    <subcellularLocation>
        <location evidence="12">Endomembrane system</location>
        <topology evidence="12">Single-pass membrane protein</topology>
    </subcellularLocation>
    <subcellularLocation>
        <location evidence="2">Membrane</location>
        <topology evidence="2">Single-pass type II membrane protein</topology>
    </subcellularLocation>
</comment>
<keyword evidence="17" id="KW-1185">Reference proteome</keyword>
<keyword evidence="10 13" id="KW-0472">Membrane</keyword>
<keyword evidence="8" id="KW-0735">Signal-anchor</keyword>
<dbReference type="Pfam" id="PF06662">
    <property type="entry name" value="C5-epim_C"/>
    <property type="match status" value="1"/>
</dbReference>
<evidence type="ECO:0000256" key="1">
    <source>
        <dbReference type="ARBA" id="ARBA00000434"/>
    </source>
</evidence>
<accession>A0AAD9QAF4</accession>
<feature type="domain" description="D-glucuronyl C5-epimerase C-terminal" evidence="14">
    <location>
        <begin position="409"/>
        <end position="597"/>
    </location>
</feature>
<dbReference type="EC" id="5.1.3.17" evidence="6"/>
<comment type="catalytic activity">
    <reaction evidence="1">
        <text>[heparosan-N-sulfate](n) = [heparan-N-sulfate](n)</text>
        <dbReference type="Rhea" id="RHEA:20197"/>
        <dbReference type="Rhea" id="RHEA-COMP:9556"/>
        <dbReference type="Rhea" id="RHEA-COMP:9557"/>
        <dbReference type="ChEBI" id="CHEBI:58041"/>
        <dbReference type="ChEBI" id="CHEBI:58287"/>
        <dbReference type="EC" id="5.1.3.17"/>
    </reaction>
</comment>
<evidence type="ECO:0000256" key="2">
    <source>
        <dbReference type="ARBA" id="ARBA00004606"/>
    </source>
</evidence>
<keyword evidence="11" id="KW-0413">Isomerase</keyword>
<dbReference type="Pfam" id="PF21174">
    <property type="entry name" value="Glce_b_sandwich"/>
    <property type="match status" value="1"/>
</dbReference>
<evidence type="ECO:0000256" key="3">
    <source>
        <dbReference type="ARBA" id="ARBA00004841"/>
    </source>
</evidence>